<comment type="caution">
    <text evidence="1">The sequence shown here is derived from an EMBL/GenBank/DDBJ whole genome shotgun (WGS) entry which is preliminary data.</text>
</comment>
<gene>
    <name evidence="1" type="ORF">M3202_19705</name>
</gene>
<accession>A0A9X2IS83</accession>
<dbReference type="AlphaFoldDB" id="A0A9X2IS83"/>
<sequence length="85" mass="9557">MIILVLSEECKQTLSVHVRLKGDQLMLFTVPPEGWSERQQEAIKYEIENEGASAVIIGADVPLLKKNLYRAQYAAPTLAPKVYEI</sequence>
<proteinExistence type="predicted"/>
<name>A0A9X2IS83_9BACI</name>
<evidence type="ECO:0000313" key="2">
    <source>
        <dbReference type="Proteomes" id="UP001139179"/>
    </source>
</evidence>
<protein>
    <submittedName>
        <fullName evidence="1">Uncharacterized protein</fullName>
    </submittedName>
</protein>
<dbReference type="RefSeq" id="WP_251224944.1">
    <property type="nucleotide sequence ID" value="NZ_JAMBOL010000033.1"/>
</dbReference>
<keyword evidence="2" id="KW-1185">Reference proteome</keyword>
<reference evidence="1" key="1">
    <citation type="submission" date="2022-05" db="EMBL/GenBank/DDBJ databases">
        <title>Comparative Genomics of Spacecraft Associated Microbes.</title>
        <authorList>
            <person name="Tran M.T."/>
            <person name="Wright A."/>
            <person name="Seuylemezian A."/>
            <person name="Eisen J."/>
            <person name="Coil D."/>
        </authorList>
    </citation>
    <scope>NUCLEOTIDE SEQUENCE</scope>
    <source>
        <strain evidence="1">214.1.1</strain>
    </source>
</reference>
<dbReference type="Proteomes" id="UP001139179">
    <property type="component" value="Unassembled WGS sequence"/>
</dbReference>
<organism evidence="1 2">
    <name type="scientific">Halalkalibacter oceani</name>
    <dbReference type="NCBI Taxonomy" id="1653776"/>
    <lineage>
        <taxon>Bacteria</taxon>
        <taxon>Bacillati</taxon>
        <taxon>Bacillota</taxon>
        <taxon>Bacilli</taxon>
        <taxon>Bacillales</taxon>
        <taxon>Bacillaceae</taxon>
        <taxon>Halalkalibacter</taxon>
    </lineage>
</organism>
<dbReference type="EMBL" id="JAMBOL010000033">
    <property type="protein sequence ID" value="MCM3716273.1"/>
    <property type="molecule type" value="Genomic_DNA"/>
</dbReference>
<evidence type="ECO:0000313" key="1">
    <source>
        <dbReference type="EMBL" id="MCM3716273.1"/>
    </source>
</evidence>